<feature type="signal peptide" evidence="17">
    <location>
        <begin position="1"/>
        <end position="23"/>
    </location>
</feature>
<dbReference type="Proteomes" id="UP000305451">
    <property type="component" value="Unassembled WGS sequence"/>
</dbReference>
<evidence type="ECO:0000256" key="8">
    <source>
        <dbReference type="ARBA" id="ARBA00022982"/>
    </source>
</evidence>
<keyword evidence="6 15" id="KW-0479">Metal-binding</keyword>
<keyword evidence="10 15" id="KW-0186">Copper</keyword>
<reference evidence="20 21" key="1">
    <citation type="journal article" date="2013" name="Int. J. Syst. Evol. Microbiol.">
        <title>Marinicauda pacifica gen. nov., sp. nov., a prosthecate alphaproteobacterium of the family Hyphomonadaceae isolated from deep seawater.</title>
        <authorList>
            <person name="Zhang X.Y."/>
            <person name="Li G.W."/>
            <person name="Wang C.S."/>
            <person name="Zhang Y.J."/>
            <person name="Xu X.W."/>
            <person name="Li H."/>
            <person name="Liu A."/>
            <person name="Liu C."/>
            <person name="Xie B.B."/>
            <person name="Qin Q.L."/>
            <person name="Xu Z."/>
            <person name="Chen X.L."/>
            <person name="Zhou B.C."/>
            <person name="Zhang Y.Z."/>
        </authorList>
    </citation>
    <scope>NUCLEOTIDE SEQUENCE [LARGE SCALE GENOMIC DNA]</scope>
    <source>
        <strain evidence="20 21">P-1 km-3</strain>
    </source>
</reference>
<dbReference type="Pfam" id="PF00116">
    <property type="entry name" value="COX2"/>
    <property type="match status" value="1"/>
</dbReference>
<keyword evidence="20" id="KW-0560">Oxidoreductase</keyword>
<dbReference type="Pfam" id="PF02790">
    <property type="entry name" value="COX2_TM"/>
    <property type="match status" value="1"/>
</dbReference>
<evidence type="ECO:0000256" key="6">
    <source>
        <dbReference type="ARBA" id="ARBA00022723"/>
    </source>
</evidence>
<feature type="domain" description="Cytochrome oxidase subunit II transmembrane region profile" evidence="19">
    <location>
        <begin position="29"/>
        <end position="124"/>
    </location>
</feature>
<dbReference type="GO" id="GO:0004129">
    <property type="term" value="F:cytochrome-c oxidase activity"/>
    <property type="evidence" value="ECO:0007669"/>
    <property type="project" value="UniProtKB-EC"/>
</dbReference>
<keyword evidence="17" id="KW-0732">Signal</keyword>
<dbReference type="SUPFAM" id="SSF81464">
    <property type="entry name" value="Cytochrome c oxidase subunit II-like, transmembrane region"/>
    <property type="match status" value="1"/>
</dbReference>
<dbReference type="InterPro" id="IPR014222">
    <property type="entry name" value="Cyt_c_oxidase_su2"/>
</dbReference>
<dbReference type="NCBIfam" id="TIGR02866">
    <property type="entry name" value="CoxB"/>
    <property type="match status" value="1"/>
</dbReference>
<dbReference type="Gene3D" id="2.60.40.420">
    <property type="entry name" value="Cupredoxins - blue copper proteins"/>
    <property type="match status" value="1"/>
</dbReference>
<evidence type="ECO:0000256" key="4">
    <source>
        <dbReference type="ARBA" id="ARBA00022660"/>
    </source>
</evidence>
<comment type="similarity">
    <text evidence="2 14">Belongs to the cytochrome c oxidase subunit 2 family.</text>
</comment>
<evidence type="ECO:0000256" key="11">
    <source>
        <dbReference type="ARBA" id="ARBA00023136"/>
    </source>
</evidence>
<keyword evidence="4 14" id="KW-0679">Respiratory chain</keyword>
<organism evidence="20 21">
    <name type="scientific">Marinicauda pacifica</name>
    <dbReference type="NCBI Taxonomy" id="1133559"/>
    <lineage>
        <taxon>Bacteria</taxon>
        <taxon>Pseudomonadati</taxon>
        <taxon>Pseudomonadota</taxon>
        <taxon>Alphaproteobacteria</taxon>
        <taxon>Maricaulales</taxon>
        <taxon>Maricaulaceae</taxon>
        <taxon>Marinicauda</taxon>
    </lineage>
</organism>
<evidence type="ECO:0000256" key="10">
    <source>
        <dbReference type="ARBA" id="ARBA00023008"/>
    </source>
</evidence>
<evidence type="ECO:0000256" key="15">
    <source>
        <dbReference type="RuleBase" id="RU004024"/>
    </source>
</evidence>
<evidence type="ECO:0000256" key="5">
    <source>
        <dbReference type="ARBA" id="ARBA00022692"/>
    </source>
</evidence>
<evidence type="ECO:0000259" key="18">
    <source>
        <dbReference type="PROSITE" id="PS50857"/>
    </source>
</evidence>
<name>A0A4V3RZM8_9PROT</name>
<comment type="catalytic activity">
    <reaction evidence="13 15">
        <text>4 Fe(II)-[cytochrome c] + O2 + 8 H(+)(in) = 4 Fe(III)-[cytochrome c] + 2 H2O + 4 H(+)(out)</text>
        <dbReference type="Rhea" id="RHEA:11436"/>
        <dbReference type="Rhea" id="RHEA-COMP:10350"/>
        <dbReference type="Rhea" id="RHEA-COMP:14399"/>
        <dbReference type="ChEBI" id="CHEBI:15377"/>
        <dbReference type="ChEBI" id="CHEBI:15378"/>
        <dbReference type="ChEBI" id="CHEBI:15379"/>
        <dbReference type="ChEBI" id="CHEBI:29033"/>
        <dbReference type="ChEBI" id="CHEBI:29034"/>
        <dbReference type="EC" id="7.1.1.9"/>
    </reaction>
</comment>
<evidence type="ECO:0000313" key="21">
    <source>
        <dbReference type="Proteomes" id="UP000305451"/>
    </source>
</evidence>
<dbReference type="InterPro" id="IPR045187">
    <property type="entry name" value="CcO_II"/>
</dbReference>
<comment type="cofactor">
    <cofactor evidence="15">
        <name>Cu cation</name>
        <dbReference type="ChEBI" id="CHEBI:23378"/>
    </cofactor>
    <text evidence="15">Binds a copper A center.</text>
</comment>
<evidence type="ECO:0000256" key="12">
    <source>
        <dbReference type="ARBA" id="ARBA00024688"/>
    </source>
</evidence>
<dbReference type="InterPro" id="IPR002429">
    <property type="entry name" value="CcO_II-like_C"/>
</dbReference>
<evidence type="ECO:0000256" key="1">
    <source>
        <dbReference type="ARBA" id="ARBA00004141"/>
    </source>
</evidence>
<evidence type="ECO:0000259" key="19">
    <source>
        <dbReference type="PROSITE" id="PS50999"/>
    </source>
</evidence>
<dbReference type="Gene3D" id="1.10.287.90">
    <property type="match status" value="1"/>
</dbReference>
<comment type="subcellular location">
    <subcellularLocation>
        <location evidence="14">Cell membrane</location>
        <topology evidence="14">Multi-pass membrane protein</topology>
    </subcellularLocation>
    <subcellularLocation>
        <location evidence="1">Membrane</location>
        <topology evidence="1">Multi-pass membrane protein</topology>
    </subcellularLocation>
</comment>
<dbReference type="EMBL" id="SRXV01000001">
    <property type="protein sequence ID" value="TGY94869.1"/>
    <property type="molecule type" value="Genomic_DNA"/>
</dbReference>
<evidence type="ECO:0000256" key="7">
    <source>
        <dbReference type="ARBA" id="ARBA00022967"/>
    </source>
</evidence>
<sequence length="289" mass="31652">MRLKAALGALASLFVLVTGSASATPNQVYARDGQIGFQQAVTPIMENITAFHSMVFWLIAAITLVVVALLAWVMIRYNAKSNPTAGRFSHNTLVEVVWTAVPVIILVVIAVPSFQLLYFQDVIPESDFTIKATGNQWNWSYEYPDHGGFSYVANMLPEEELAPGQPRLLATDLPVVVPAGATVRVEVTASDVIHNWAMPSFGIKMDAIPGRLNETWFEVGDEDIGIYYGQCSELCGLRHAFMPIEIHVVPQDVFDAWVAAANEDPYEAPSVLAAHYDATARETRLAAAE</sequence>
<dbReference type="RefSeq" id="WP_135944066.1">
    <property type="nucleotide sequence ID" value="NZ_BMEI01000001.1"/>
</dbReference>
<dbReference type="PROSITE" id="PS00078">
    <property type="entry name" value="COX2"/>
    <property type="match status" value="1"/>
</dbReference>
<feature type="domain" description="Cytochrome oxidase subunit II copper A binding" evidence="18">
    <location>
        <begin position="125"/>
        <end position="260"/>
    </location>
</feature>
<dbReference type="OrthoDB" id="9781261at2"/>
<feature type="transmembrane region" description="Helical" evidence="16">
    <location>
        <begin position="96"/>
        <end position="119"/>
    </location>
</feature>
<feature type="chain" id="PRO_5020594985" description="Cytochrome c oxidase subunit 2" evidence="17">
    <location>
        <begin position="24"/>
        <end position="289"/>
    </location>
</feature>
<proteinExistence type="inferred from homology"/>
<evidence type="ECO:0000256" key="17">
    <source>
        <dbReference type="SAM" id="SignalP"/>
    </source>
</evidence>
<accession>A0A4V3RZM8</accession>
<dbReference type="PANTHER" id="PTHR22888">
    <property type="entry name" value="CYTOCHROME C OXIDASE, SUBUNIT II"/>
    <property type="match status" value="1"/>
</dbReference>
<keyword evidence="21" id="KW-1185">Reference proteome</keyword>
<dbReference type="InterPro" id="IPR011759">
    <property type="entry name" value="Cyt_c_oxidase_su2_TM_dom"/>
</dbReference>
<keyword evidence="3 14" id="KW-0813">Transport</keyword>
<dbReference type="InterPro" id="IPR034210">
    <property type="entry name" value="CcO_II_C"/>
</dbReference>
<comment type="caution">
    <text evidence="20">The sequence shown here is derived from an EMBL/GenBank/DDBJ whole genome shotgun (WGS) entry which is preliminary data.</text>
</comment>
<dbReference type="GO" id="GO:0016491">
    <property type="term" value="F:oxidoreductase activity"/>
    <property type="evidence" value="ECO:0007669"/>
    <property type="project" value="UniProtKB-KW"/>
</dbReference>
<feature type="transmembrane region" description="Helical" evidence="16">
    <location>
        <begin position="54"/>
        <end position="75"/>
    </location>
</feature>
<dbReference type="PROSITE" id="PS50857">
    <property type="entry name" value="COX2_CUA"/>
    <property type="match status" value="1"/>
</dbReference>
<dbReference type="SUPFAM" id="SSF49503">
    <property type="entry name" value="Cupredoxins"/>
    <property type="match status" value="1"/>
</dbReference>
<dbReference type="EC" id="7.1.1.9" evidence="15"/>
<dbReference type="GO" id="GO:0042773">
    <property type="term" value="P:ATP synthesis coupled electron transport"/>
    <property type="evidence" value="ECO:0007669"/>
    <property type="project" value="TreeGrafter"/>
</dbReference>
<dbReference type="InterPro" id="IPR001505">
    <property type="entry name" value="Copper_CuA"/>
</dbReference>
<keyword evidence="7" id="KW-1278">Translocase</keyword>
<keyword evidence="5 14" id="KW-0812">Transmembrane</keyword>
<dbReference type="InterPro" id="IPR036257">
    <property type="entry name" value="Cyt_c_oxidase_su2_TM_sf"/>
</dbReference>
<keyword evidence="11 16" id="KW-0472">Membrane</keyword>
<comment type="function">
    <text evidence="12 15">Subunits I and II form the functional core of the enzyme complex. Electrons originating in cytochrome c are transferred via heme a and Cu(A) to the binuclear center formed by heme a3 and Cu(B).</text>
</comment>
<evidence type="ECO:0000256" key="2">
    <source>
        <dbReference type="ARBA" id="ARBA00007866"/>
    </source>
</evidence>
<dbReference type="PANTHER" id="PTHR22888:SF9">
    <property type="entry name" value="CYTOCHROME C OXIDASE SUBUNIT 2"/>
    <property type="match status" value="1"/>
</dbReference>
<evidence type="ECO:0000313" key="20">
    <source>
        <dbReference type="EMBL" id="TGY94869.1"/>
    </source>
</evidence>
<dbReference type="InterPro" id="IPR008972">
    <property type="entry name" value="Cupredoxin"/>
</dbReference>
<dbReference type="PRINTS" id="PR01166">
    <property type="entry name" value="CYCOXIDASEII"/>
</dbReference>
<dbReference type="GO" id="GO:0005886">
    <property type="term" value="C:plasma membrane"/>
    <property type="evidence" value="ECO:0007669"/>
    <property type="project" value="UniProtKB-SubCell"/>
</dbReference>
<keyword evidence="9 16" id="KW-1133">Transmembrane helix</keyword>
<dbReference type="AlphaFoldDB" id="A0A4V3RZM8"/>
<evidence type="ECO:0000256" key="16">
    <source>
        <dbReference type="SAM" id="Phobius"/>
    </source>
</evidence>
<evidence type="ECO:0000256" key="13">
    <source>
        <dbReference type="ARBA" id="ARBA00047816"/>
    </source>
</evidence>
<evidence type="ECO:0000256" key="9">
    <source>
        <dbReference type="ARBA" id="ARBA00022989"/>
    </source>
</evidence>
<evidence type="ECO:0000256" key="3">
    <source>
        <dbReference type="ARBA" id="ARBA00022448"/>
    </source>
</evidence>
<gene>
    <name evidence="20" type="primary">coxB</name>
    <name evidence="20" type="ORF">E5162_06305</name>
</gene>
<evidence type="ECO:0000256" key="14">
    <source>
        <dbReference type="RuleBase" id="RU000456"/>
    </source>
</evidence>
<dbReference type="GO" id="GO:0005507">
    <property type="term" value="F:copper ion binding"/>
    <property type="evidence" value="ECO:0007669"/>
    <property type="project" value="InterPro"/>
</dbReference>
<dbReference type="PROSITE" id="PS50999">
    <property type="entry name" value="COX2_TM"/>
    <property type="match status" value="1"/>
</dbReference>
<protein>
    <recommendedName>
        <fullName evidence="15">Cytochrome c oxidase subunit 2</fullName>
        <ecNumber evidence="15">7.1.1.9</ecNumber>
    </recommendedName>
</protein>
<dbReference type="CDD" id="cd13912">
    <property type="entry name" value="CcO_II_C"/>
    <property type="match status" value="1"/>
</dbReference>
<keyword evidence="8 14" id="KW-0249">Electron transport</keyword>